<gene>
    <name evidence="9" type="ORF">QRT04_01025</name>
</gene>
<keyword evidence="6 8" id="KW-0472">Membrane</keyword>
<keyword evidence="7" id="KW-0413">Isomerase</keyword>
<evidence type="ECO:0000256" key="4">
    <source>
        <dbReference type="ARBA" id="ARBA00022746"/>
    </source>
</evidence>
<organism evidence="9 10">
    <name type="scientific">Cellulomonas alba</name>
    <dbReference type="NCBI Taxonomy" id="3053467"/>
    <lineage>
        <taxon>Bacteria</taxon>
        <taxon>Bacillati</taxon>
        <taxon>Actinomycetota</taxon>
        <taxon>Actinomycetes</taxon>
        <taxon>Micrococcales</taxon>
        <taxon>Cellulomonadaceae</taxon>
        <taxon>Cellulomonas</taxon>
    </lineage>
</organism>
<accession>A0ABT7SBD2</accession>
<feature type="transmembrane region" description="Helical" evidence="8">
    <location>
        <begin position="34"/>
        <end position="59"/>
    </location>
</feature>
<comment type="pathway">
    <text evidence="2">Carotenoid biosynthesis.</text>
</comment>
<protein>
    <submittedName>
        <fullName evidence="9">Lycopene cyclase domain-containing protein</fullName>
    </submittedName>
</protein>
<proteinExistence type="predicted"/>
<evidence type="ECO:0000256" key="6">
    <source>
        <dbReference type="ARBA" id="ARBA00023136"/>
    </source>
</evidence>
<sequence>MRGAYLLVLLVALGGVAAVDARWRLVLAADRRAGLVAVGAGVVLFLAWDAVALASGFYSRGGADALLGVDVLPRLPVEEVVFVTFLAYLAAVVHAVASRLGAGRDEP</sequence>
<comment type="subcellular location">
    <subcellularLocation>
        <location evidence="1">Membrane</location>
        <topology evidence="1">Multi-pass membrane protein</topology>
    </subcellularLocation>
</comment>
<keyword evidence="10" id="KW-1185">Reference proteome</keyword>
<reference evidence="9 10" key="1">
    <citation type="submission" date="2023-06" db="EMBL/GenBank/DDBJ databases">
        <title>Cellulomonas sp. MW4 Whole genome sequence.</title>
        <authorList>
            <person name="Park S."/>
        </authorList>
    </citation>
    <scope>NUCLEOTIDE SEQUENCE [LARGE SCALE GENOMIC DNA]</scope>
    <source>
        <strain evidence="9 10">MW4</strain>
    </source>
</reference>
<dbReference type="InterPro" id="IPR017825">
    <property type="entry name" value="Lycopene_cyclase_dom"/>
</dbReference>
<evidence type="ECO:0000313" key="9">
    <source>
        <dbReference type="EMBL" id="MDM7853498.1"/>
    </source>
</evidence>
<evidence type="ECO:0000256" key="7">
    <source>
        <dbReference type="ARBA" id="ARBA00023235"/>
    </source>
</evidence>
<keyword evidence="4" id="KW-0125">Carotenoid biosynthesis</keyword>
<evidence type="ECO:0000256" key="3">
    <source>
        <dbReference type="ARBA" id="ARBA00022692"/>
    </source>
</evidence>
<dbReference type="RefSeq" id="WP_289453021.1">
    <property type="nucleotide sequence ID" value="NZ_JAUCGQ010000001.1"/>
</dbReference>
<evidence type="ECO:0000313" key="10">
    <source>
        <dbReference type="Proteomes" id="UP001529338"/>
    </source>
</evidence>
<dbReference type="Proteomes" id="UP001529338">
    <property type="component" value="Unassembled WGS sequence"/>
</dbReference>
<feature type="transmembrane region" description="Helical" evidence="8">
    <location>
        <begin position="80"/>
        <end position="97"/>
    </location>
</feature>
<keyword evidence="5 8" id="KW-1133">Transmembrane helix</keyword>
<keyword evidence="3 8" id="KW-0812">Transmembrane</keyword>
<evidence type="ECO:0000256" key="8">
    <source>
        <dbReference type="SAM" id="Phobius"/>
    </source>
</evidence>
<evidence type="ECO:0000256" key="5">
    <source>
        <dbReference type="ARBA" id="ARBA00022989"/>
    </source>
</evidence>
<evidence type="ECO:0000256" key="1">
    <source>
        <dbReference type="ARBA" id="ARBA00004141"/>
    </source>
</evidence>
<evidence type="ECO:0000256" key="2">
    <source>
        <dbReference type="ARBA" id="ARBA00004829"/>
    </source>
</evidence>
<name>A0ABT7SBD2_9CELL</name>
<dbReference type="EMBL" id="JAUCGQ010000001">
    <property type="protein sequence ID" value="MDM7853498.1"/>
    <property type="molecule type" value="Genomic_DNA"/>
</dbReference>
<comment type="caution">
    <text evidence="9">The sequence shown here is derived from an EMBL/GenBank/DDBJ whole genome shotgun (WGS) entry which is preliminary data.</text>
</comment>
<dbReference type="NCBIfam" id="TIGR03462">
    <property type="entry name" value="CarR_dom_SF"/>
    <property type="match status" value="1"/>
</dbReference>